<dbReference type="RefSeq" id="XP_012693916.2">
    <property type="nucleotide sequence ID" value="XM_012838462.3"/>
</dbReference>
<dbReference type="AlphaFoldDB" id="A0A6P3WB18"/>
<dbReference type="PANTHER" id="PTHR33488">
    <property type="entry name" value="ZGC:162509"/>
    <property type="match status" value="1"/>
</dbReference>
<organism evidence="2 3">
    <name type="scientific">Clupea harengus</name>
    <name type="common">Atlantic herring</name>
    <dbReference type="NCBI Taxonomy" id="7950"/>
    <lineage>
        <taxon>Eukaryota</taxon>
        <taxon>Metazoa</taxon>
        <taxon>Chordata</taxon>
        <taxon>Craniata</taxon>
        <taxon>Vertebrata</taxon>
        <taxon>Euteleostomi</taxon>
        <taxon>Actinopterygii</taxon>
        <taxon>Neopterygii</taxon>
        <taxon>Teleostei</taxon>
        <taxon>Clupei</taxon>
        <taxon>Clupeiformes</taxon>
        <taxon>Clupeoidei</taxon>
        <taxon>Clupeidae</taxon>
        <taxon>Clupea</taxon>
    </lineage>
</organism>
<evidence type="ECO:0000313" key="2">
    <source>
        <dbReference type="Proteomes" id="UP000515152"/>
    </source>
</evidence>
<evidence type="ECO:0000256" key="1">
    <source>
        <dbReference type="SAM" id="Coils"/>
    </source>
</evidence>
<dbReference type="GeneID" id="105909798"/>
<feature type="coiled-coil region" evidence="1">
    <location>
        <begin position="200"/>
        <end position="231"/>
    </location>
</feature>
<dbReference type="PANTHER" id="PTHR33488:SF2">
    <property type="entry name" value="EARLY ENDOSOME ANTIGEN 1-LIKE"/>
    <property type="match status" value="1"/>
</dbReference>
<name>A0A6P3WB18_CLUHA</name>
<protein>
    <submittedName>
        <fullName evidence="3">Uncharacterized protein LOC105909798</fullName>
    </submittedName>
</protein>
<reference evidence="3" key="1">
    <citation type="submission" date="2025-08" db="UniProtKB">
        <authorList>
            <consortium name="RefSeq"/>
        </authorList>
    </citation>
    <scope>IDENTIFICATION</scope>
</reference>
<gene>
    <name evidence="3" type="primary">LOC105909798</name>
</gene>
<accession>A0A6P3WB18</accession>
<dbReference type="Proteomes" id="UP000515152">
    <property type="component" value="Chromosome 14"/>
</dbReference>
<proteinExistence type="predicted"/>
<keyword evidence="2" id="KW-1185">Reference proteome</keyword>
<sequence length="694" mass="78566">MDAQIAKTTQSLTSAAEMRDTTQMLMQPNANWEEYLTPAPLSIAIMGELVFISSGTDFSINKNPPPTGFKYIKYPDSFRACLMQICNSGWHAFNEAHNNMDQIRIHTATVPDYMKAAVNILFKGSDEVIETLLPNQLENIRTIADECVTLAGGVEKKYSIVINVIQELLEACVNAKHFYGEELDTVKMKLKETEMREKTAKELDERSKEAMENMSKQLEDAQDVYKKSMDSLPFGWEMIGMDFAEGLSGSIIGVVNGATGLITNPVSIACSAVEKVSTTYHSIKPQEEDVDMVSQMTICSKSGEIISIIATLKQFVNDGKIDWHNLYDQKNKCTKTTWTESQFQRISEDLKRMPQGKLKKKAVSLCNMGIAICEKLATYQPDQKWDETKTKQLIMTLQKLNDNAHTFDCKSKAISGSPALTPKPPMMFKAENNSSGRQSASQKASENARFRIEQSREQLKQTRDSYEKCVENMEKNRKEMTDVLVEMQNCKIKEIDFNTTIKMLVKGLDAMGRVKEQWEKMVRFFQMVSTLVKTSLSKTLHNFVTTADDTKKLSYNGKLFAKDLLYNQAFQASNIASLVHMISGTYTEVSNKYLMDRVSSLGKLMAMDTSKREFLQERLNLRETCQAAQEGILQLVLNNKKEFERKTDARMAKIEGELIAILPAALPQETERIKEIVQAGFKEGEFGEELEDYY</sequence>
<evidence type="ECO:0000313" key="3">
    <source>
        <dbReference type="RefSeq" id="XP_012693916.2"/>
    </source>
</evidence>
<keyword evidence="1" id="KW-0175">Coiled coil</keyword>
<dbReference type="KEGG" id="char:105909798"/>
<feature type="coiled-coil region" evidence="1">
    <location>
        <begin position="452"/>
        <end position="490"/>
    </location>
</feature>
<dbReference type="OrthoDB" id="5406275at2759"/>